<dbReference type="EMBL" id="VSRR010000816">
    <property type="protein sequence ID" value="MPC19917.1"/>
    <property type="molecule type" value="Genomic_DNA"/>
</dbReference>
<evidence type="ECO:0000313" key="1">
    <source>
        <dbReference type="EMBL" id="MPC19917.1"/>
    </source>
</evidence>
<accession>A0A5B7DFC8</accession>
<sequence>MYASMPDTIISVMCSAQSWVSDMETVIIPGKISIIPPQVLPNGRGKMPEAPPFWGIQSKNWRNRARYRNEIVIRGAHRRRYGNSISRRIRSKEKIKNVGHISKIVRNTSRVLRQLL</sequence>
<evidence type="ECO:0000313" key="2">
    <source>
        <dbReference type="Proteomes" id="UP000324222"/>
    </source>
</evidence>
<comment type="caution">
    <text evidence="1">The sequence shown here is derived from an EMBL/GenBank/DDBJ whole genome shotgun (WGS) entry which is preliminary data.</text>
</comment>
<protein>
    <submittedName>
        <fullName evidence="1">Uncharacterized protein</fullName>
    </submittedName>
</protein>
<name>A0A5B7DFC8_PORTR</name>
<dbReference type="Proteomes" id="UP000324222">
    <property type="component" value="Unassembled WGS sequence"/>
</dbReference>
<dbReference type="AlphaFoldDB" id="A0A5B7DFC8"/>
<proteinExistence type="predicted"/>
<keyword evidence="2" id="KW-1185">Reference proteome</keyword>
<organism evidence="1 2">
    <name type="scientific">Portunus trituberculatus</name>
    <name type="common">Swimming crab</name>
    <name type="synonym">Neptunus trituberculatus</name>
    <dbReference type="NCBI Taxonomy" id="210409"/>
    <lineage>
        <taxon>Eukaryota</taxon>
        <taxon>Metazoa</taxon>
        <taxon>Ecdysozoa</taxon>
        <taxon>Arthropoda</taxon>
        <taxon>Crustacea</taxon>
        <taxon>Multicrustacea</taxon>
        <taxon>Malacostraca</taxon>
        <taxon>Eumalacostraca</taxon>
        <taxon>Eucarida</taxon>
        <taxon>Decapoda</taxon>
        <taxon>Pleocyemata</taxon>
        <taxon>Brachyura</taxon>
        <taxon>Eubrachyura</taxon>
        <taxon>Portunoidea</taxon>
        <taxon>Portunidae</taxon>
        <taxon>Portuninae</taxon>
        <taxon>Portunus</taxon>
    </lineage>
</organism>
<gene>
    <name evidence="1" type="ORF">E2C01_012846</name>
</gene>
<reference evidence="1 2" key="1">
    <citation type="submission" date="2019-05" db="EMBL/GenBank/DDBJ databases">
        <title>Another draft genome of Portunus trituberculatus and its Hox gene families provides insights of decapod evolution.</title>
        <authorList>
            <person name="Jeong J.-H."/>
            <person name="Song I."/>
            <person name="Kim S."/>
            <person name="Choi T."/>
            <person name="Kim D."/>
            <person name="Ryu S."/>
            <person name="Kim W."/>
        </authorList>
    </citation>
    <scope>NUCLEOTIDE SEQUENCE [LARGE SCALE GENOMIC DNA]</scope>
    <source>
        <tissue evidence="1">Muscle</tissue>
    </source>
</reference>